<dbReference type="InterPro" id="IPR003594">
    <property type="entry name" value="HATPase_dom"/>
</dbReference>
<keyword evidence="13 16" id="KW-0472">Membrane</keyword>
<evidence type="ECO:0000256" key="14">
    <source>
        <dbReference type="ARBA" id="ARBA00035305"/>
    </source>
</evidence>
<evidence type="ECO:0000256" key="15">
    <source>
        <dbReference type="SAM" id="MobiDB-lite"/>
    </source>
</evidence>
<evidence type="ECO:0000256" key="4">
    <source>
        <dbReference type="ARBA" id="ARBA00022475"/>
    </source>
</evidence>
<evidence type="ECO:0000256" key="5">
    <source>
        <dbReference type="ARBA" id="ARBA00022553"/>
    </source>
</evidence>
<dbReference type="PANTHER" id="PTHR45436:SF5">
    <property type="entry name" value="SENSOR HISTIDINE KINASE TRCS"/>
    <property type="match status" value="1"/>
</dbReference>
<proteinExistence type="predicted"/>
<dbReference type="InterPro" id="IPR003660">
    <property type="entry name" value="HAMP_dom"/>
</dbReference>
<evidence type="ECO:0000259" key="18">
    <source>
        <dbReference type="PROSITE" id="PS50885"/>
    </source>
</evidence>
<comment type="subcellular location">
    <subcellularLocation>
        <location evidence="2">Cell membrane</location>
        <topology evidence="2">Multi-pass membrane protein</topology>
    </subcellularLocation>
</comment>
<dbReference type="NCBIfam" id="NF040691">
    <property type="entry name" value="MtrAB_MtrB"/>
    <property type="match status" value="1"/>
</dbReference>
<dbReference type="EC" id="2.7.13.3" evidence="3"/>
<dbReference type="SUPFAM" id="SSF47384">
    <property type="entry name" value="Homodimeric domain of signal transducing histidine kinase"/>
    <property type="match status" value="1"/>
</dbReference>
<dbReference type="AlphaFoldDB" id="A0A9X2D538"/>
<dbReference type="GO" id="GO:0005886">
    <property type="term" value="C:plasma membrane"/>
    <property type="evidence" value="ECO:0007669"/>
    <property type="project" value="UniProtKB-SubCell"/>
</dbReference>
<evidence type="ECO:0000256" key="9">
    <source>
        <dbReference type="ARBA" id="ARBA00022777"/>
    </source>
</evidence>
<feature type="domain" description="HAMP" evidence="18">
    <location>
        <begin position="286"/>
        <end position="338"/>
    </location>
</feature>
<dbReference type="FunFam" id="3.30.565.10:FF:000013">
    <property type="entry name" value="Two-component sensor histidine kinase"/>
    <property type="match status" value="1"/>
</dbReference>
<evidence type="ECO:0000256" key="16">
    <source>
        <dbReference type="SAM" id="Phobius"/>
    </source>
</evidence>
<feature type="region of interest" description="Disordered" evidence="15">
    <location>
        <begin position="1"/>
        <end position="64"/>
    </location>
</feature>
<dbReference type="SMART" id="SM00388">
    <property type="entry name" value="HisKA"/>
    <property type="match status" value="1"/>
</dbReference>
<dbReference type="PROSITE" id="PS50109">
    <property type="entry name" value="HIS_KIN"/>
    <property type="match status" value="1"/>
</dbReference>
<keyword evidence="9 19" id="KW-0418">Kinase</keyword>
<dbReference type="InterPro" id="IPR003661">
    <property type="entry name" value="HisK_dim/P_dom"/>
</dbReference>
<dbReference type="InterPro" id="IPR050428">
    <property type="entry name" value="TCS_sensor_his_kinase"/>
</dbReference>
<organism evidence="19 20">
    <name type="scientific">Nocardioides bruguierae</name>
    <dbReference type="NCBI Taxonomy" id="2945102"/>
    <lineage>
        <taxon>Bacteria</taxon>
        <taxon>Bacillati</taxon>
        <taxon>Actinomycetota</taxon>
        <taxon>Actinomycetes</taxon>
        <taxon>Propionibacteriales</taxon>
        <taxon>Nocardioidaceae</taxon>
        <taxon>Nocardioides</taxon>
    </lineage>
</organism>
<dbReference type="CDD" id="cd06225">
    <property type="entry name" value="HAMP"/>
    <property type="match status" value="1"/>
</dbReference>
<evidence type="ECO:0000256" key="11">
    <source>
        <dbReference type="ARBA" id="ARBA00022989"/>
    </source>
</evidence>
<dbReference type="Gene3D" id="3.30.565.10">
    <property type="entry name" value="Histidine kinase-like ATPase, C-terminal domain"/>
    <property type="match status" value="1"/>
</dbReference>
<evidence type="ECO:0000256" key="3">
    <source>
        <dbReference type="ARBA" id="ARBA00012438"/>
    </source>
</evidence>
<evidence type="ECO:0000256" key="13">
    <source>
        <dbReference type="ARBA" id="ARBA00023136"/>
    </source>
</evidence>
<dbReference type="SUPFAM" id="SSF158472">
    <property type="entry name" value="HAMP domain-like"/>
    <property type="match status" value="1"/>
</dbReference>
<name>A0A9X2D538_9ACTN</name>
<protein>
    <recommendedName>
        <fullName evidence="14">Sensor histidine kinase MtrB</fullName>
        <ecNumber evidence="3">2.7.13.3</ecNumber>
    </recommendedName>
</protein>
<evidence type="ECO:0000259" key="17">
    <source>
        <dbReference type="PROSITE" id="PS50109"/>
    </source>
</evidence>
<dbReference type="GO" id="GO:0005524">
    <property type="term" value="F:ATP binding"/>
    <property type="evidence" value="ECO:0007669"/>
    <property type="project" value="UniProtKB-KW"/>
</dbReference>
<dbReference type="Pfam" id="PF00672">
    <property type="entry name" value="HAMP"/>
    <property type="match status" value="1"/>
</dbReference>
<evidence type="ECO:0000256" key="7">
    <source>
        <dbReference type="ARBA" id="ARBA00022692"/>
    </source>
</evidence>
<dbReference type="InterPro" id="IPR036890">
    <property type="entry name" value="HATPase_C_sf"/>
</dbReference>
<keyword evidence="10" id="KW-0067">ATP-binding</keyword>
<reference evidence="19" key="1">
    <citation type="submission" date="2022-05" db="EMBL/GenBank/DDBJ databases">
        <authorList>
            <person name="Tuo L."/>
        </authorList>
    </citation>
    <scope>NUCLEOTIDE SEQUENCE</scope>
    <source>
        <strain evidence="19">BSK12Z-4</strain>
    </source>
</reference>
<evidence type="ECO:0000256" key="2">
    <source>
        <dbReference type="ARBA" id="ARBA00004651"/>
    </source>
</evidence>
<accession>A0A9X2D538</accession>
<dbReference type="InterPro" id="IPR005467">
    <property type="entry name" value="His_kinase_dom"/>
</dbReference>
<evidence type="ECO:0000313" key="19">
    <source>
        <dbReference type="EMBL" id="MCM0619368.1"/>
    </source>
</evidence>
<keyword evidence="6" id="KW-0808">Transferase</keyword>
<dbReference type="PROSITE" id="PS50885">
    <property type="entry name" value="HAMP"/>
    <property type="match status" value="1"/>
</dbReference>
<dbReference type="Gene3D" id="1.10.287.130">
    <property type="match status" value="1"/>
</dbReference>
<keyword evidence="12" id="KW-0902">Two-component regulatory system</keyword>
<keyword evidence="4" id="KW-1003">Cell membrane</keyword>
<keyword evidence="8" id="KW-0547">Nucleotide-binding</keyword>
<feature type="region of interest" description="Disordered" evidence="15">
    <location>
        <begin position="573"/>
        <end position="595"/>
    </location>
</feature>
<comment type="caution">
    <text evidence="19">The sequence shown here is derived from an EMBL/GenBank/DDBJ whole genome shotgun (WGS) entry which is preliminary data.</text>
</comment>
<evidence type="ECO:0000256" key="12">
    <source>
        <dbReference type="ARBA" id="ARBA00023012"/>
    </source>
</evidence>
<dbReference type="InterPro" id="IPR036097">
    <property type="entry name" value="HisK_dim/P_sf"/>
</dbReference>
<sequence length="595" mass="63534">MPRPSAPVDPGEDPVDDAVGSASSAPVDDPVSEPVDGAAPSPPGHRWTGHPSLRVPATGLAAGPPHRLRRALTSWRRSISARVVLSTVLLTLVVVGVVGWFLLQQTRDGLLENRISAVVAEAADEADDARNRLDSASVTDIDAAQQQRELVEPIIQRGLARDFSVVLAAPGDDVADGVPGGATYTLGLDRSSVPSGLVAHFAGPADPAWTYTSIRTTDAAGDVLVEPGIVVGSQLTLPADGRTYTLYLLFPTSEDEETLDLVARALLTASALLVVLVAGVTWLVTRQVVTPVRMARQVAERLAAGRLQERLEVTGEDDLARLAGSFNQMATSLQRQIRQLEELSRVQRRFVSDVSHELRTPLTTVRMAGDVLHDARERFDPATARAAELLQTELDRFESLLADLLEISRFDAGAAALDLDDVDLVGVCRRVVDATRPLAQARGVTVRVVADGPVVAEADVRRVERVVRNLVSNAIDHAGPRRPGGPVEVLVHAAADEHASAVAVRDHGVGLAPGESARVFDRFWRADPARARTSGGTGLGLAIALEDARLHGGWLQAWGRPGQGAQFRLTLPRQTGEPLRRSPLPLVPDDAVERP</sequence>
<dbReference type="GO" id="GO:0000155">
    <property type="term" value="F:phosphorelay sensor kinase activity"/>
    <property type="evidence" value="ECO:0007669"/>
    <property type="project" value="InterPro"/>
</dbReference>
<dbReference type="Pfam" id="PF02518">
    <property type="entry name" value="HATPase_c"/>
    <property type="match status" value="1"/>
</dbReference>
<dbReference type="Pfam" id="PF00512">
    <property type="entry name" value="HisKA"/>
    <property type="match status" value="1"/>
</dbReference>
<evidence type="ECO:0000256" key="8">
    <source>
        <dbReference type="ARBA" id="ARBA00022741"/>
    </source>
</evidence>
<dbReference type="CDD" id="cd00082">
    <property type="entry name" value="HisKA"/>
    <property type="match status" value="1"/>
</dbReference>
<keyword evidence="5" id="KW-0597">Phosphoprotein</keyword>
<keyword evidence="11 16" id="KW-1133">Transmembrane helix</keyword>
<feature type="domain" description="Histidine kinase" evidence="17">
    <location>
        <begin position="353"/>
        <end position="575"/>
    </location>
</feature>
<dbReference type="InterPro" id="IPR004358">
    <property type="entry name" value="Sig_transdc_His_kin-like_C"/>
</dbReference>
<gene>
    <name evidence="19" type="primary">mtrB</name>
    <name evidence="19" type="ORF">M8330_03530</name>
</gene>
<dbReference type="EMBL" id="JAMOIL010000002">
    <property type="protein sequence ID" value="MCM0619368.1"/>
    <property type="molecule type" value="Genomic_DNA"/>
</dbReference>
<keyword evidence="7 16" id="KW-0812">Transmembrane</keyword>
<feature type="transmembrane region" description="Helical" evidence="16">
    <location>
        <begin position="79"/>
        <end position="103"/>
    </location>
</feature>
<dbReference type="SUPFAM" id="SSF55874">
    <property type="entry name" value="ATPase domain of HSP90 chaperone/DNA topoisomerase II/histidine kinase"/>
    <property type="match status" value="1"/>
</dbReference>
<dbReference type="FunFam" id="1.10.287.130:FF:000010">
    <property type="entry name" value="Two-component sensor histidine kinase"/>
    <property type="match status" value="1"/>
</dbReference>
<comment type="catalytic activity">
    <reaction evidence="1">
        <text>ATP + protein L-histidine = ADP + protein N-phospho-L-histidine.</text>
        <dbReference type="EC" id="2.7.13.3"/>
    </reaction>
</comment>
<dbReference type="SMART" id="SM00387">
    <property type="entry name" value="HATPase_c"/>
    <property type="match status" value="1"/>
</dbReference>
<evidence type="ECO:0000256" key="1">
    <source>
        <dbReference type="ARBA" id="ARBA00000085"/>
    </source>
</evidence>
<dbReference type="PRINTS" id="PR00344">
    <property type="entry name" value="BCTRLSENSOR"/>
</dbReference>
<dbReference type="PANTHER" id="PTHR45436">
    <property type="entry name" value="SENSOR HISTIDINE KINASE YKOH"/>
    <property type="match status" value="1"/>
</dbReference>
<dbReference type="CDD" id="cd00075">
    <property type="entry name" value="HATPase"/>
    <property type="match status" value="1"/>
</dbReference>
<keyword evidence="20" id="KW-1185">Reference proteome</keyword>
<evidence type="ECO:0000313" key="20">
    <source>
        <dbReference type="Proteomes" id="UP001139485"/>
    </source>
</evidence>
<dbReference type="Proteomes" id="UP001139485">
    <property type="component" value="Unassembled WGS sequence"/>
</dbReference>
<dbReference type="InterPro" id="IPR047669">
    <property type="entry name" value="MtrAB_MtrB"/>
</dbReference>
<evidence type="ECO:0000256" key="6">
    <source>
        <dbReference type="ARBA" id="ARBA00022679"/>
    </source>
</evidence>
<dbReference type="RefSeq" id="WP_250826206.1">
    <property type="nucleotide sequence ID" value="NZ_JAMOIL010000002.1"/>
</dbReference>
<evidence type="ECO:0000256" key="10">
    <source>
        <dbReference type="ARBA" id="ARBA00022840"/>
    </source>
</evidence>
<dbReference type="Gene3D" id="6.10.340.10">
    <property type="match status" value="1"/>
</dbReference>
<dbReference type="SMART" id="SM00304">
    <property type="entry name" value="HAMP"/>
    <property type="match status" value="1"/>
</dbReference>